<sequence length="67" mass="6856">MGGLIDLNTTEDDETPSSGSLSPSSSSASGLSSASGPGSSVCFGKFSFLVFCVYICDKYFKGETKIG</sequence>
<feature type="region of interest" description="Disordered" evidence="1">
    <location>
        <begin position="1"/>
        <end position="38"/>
    </location>
</feature>
<evidence type="ECO:0000313" key="2">
    <source>
        <dbReference type="EMBL" id="GMJ14698.1"/>
    </source>
</evidence>
<organism evidence="2 3">
    <name type="scientific">Hibiscus trionum</name>
    <name type="common">Flower of an hour</name>
    <dbReference type="NCBI Taxonomy" id="183268"/>
    <lineage>
        <taxon>Eukaryota</taxon>
        <taxon>Viridiplantae</taxon>
        <taxon>Streptophyta</taxon>
        <taxon>Embryophyta</taxon>
        <taxon>Tracheophyta</taxon>
        <taxon>Spermatophyta</taxon>
        <taxon>Magnoliopsida</taxon>
        <taxon>eudicotyledons</taxon>
        <taxon>Gunneridae</taxon>
        <taxon>Pentapetalae</taxon>
        <taxon>rosids</taxon>
        <taxon>malvids</taxon>
        <taxon>Malvales</taxon>
        <taxon>Malvaceae</taxon>
        <taxon>Malvoideae</taxon>
        <taxon>Hibiscus</taxon>
    </lineage>
</organism>
<dbReference type="Proteomes" id="UP001165190">
    <property type="component" value="Unassembled WGS sequence"/>
</dbReference>
<protein>
    <submittedName>
        <fullName evidence="2">Uncharacterized protein</fullName>
    </submittedName>
</protein>
<proteinExistence type="predicted"/>
<feature type="compositionally biased region" description="Low complexity" evidence="1">
    <location>
        <begin position="17"/>
        <end position="38"/>
    </location>
</feature>
<reference evidence="2" key="1">
    <citation type="submission" date="2023-05" db="EMBL/GenBank/DDBJ databases">
        <title>Genome and transcriptome analyses reveal genes involved in the formation of fine ridges on petal epidermal cells in Hibiscus trionum.</title>
        <authorList>
            <person name="Koshimizu S."/>
            <person name="Masuda S."/>
            <person name="Ishii T."/>
            <person name="Shirasu K."/>
            <person name="Hoshino A."/>
            <person name="Arita M."/>
        </authorList>
    </citation>
    <scope>NUCLEOTIDE SEQUENCE</scope>
    <source>
        <strain evidence="2">Hamamatsu line</strain>
    </source>
</reference>
<name>A0A9W7JKJ4_HIBTR</name>
<dbReference type="AlphaFoldDB" id="A0A9W7JKJ4"/>
<evidence type="ECO:0000313" key="3">
    <source>
        <dbReference type="Proteomes" id="UP001165190"/>
    </source>
</evidence>
<accession>A0A9W7JKJ4</accession>
<gene>
    <name evidence="2" type="ORF">HRI_005139000</name>
</gene>
<keyword evidence="3" id="KW-1185">Reference proteome</keyword>
<evidence type="ECO:0000256" key="1">
    <source>
        <dbReference type="SAM" id="MobiDB-lite"/>
    </source>
</evidence>
<comment type="caution">
    <text evidence="2">The sequence shown here is derived from an EMBL/GenBank/DDBJ whole genome shotgun (WGS) entry which is preliminary data.</text>
</comment>
<dbReference type="EMBL" id="BSYR01000069">
    <property type="protein sequence ID" value="GMJ14698.1"/>
    <property type="molecule type" value="Genomic_DNA"/>
</dbReference>